<comment type="subcellular location">
    <subcellularLocation>
        <location evidence="1">Endoplasmic reticulum membrane</location>
        <topology evidence="1">Multi-pass membrane protein</topology>
    </subcellularLocation>
</comment>
<feature type="transmembrane region" description="Helical" evidence="8">
    <location>
        <begin position="190"/>
        <end position="208"/>
    </location>
</feature>
<evidence type="ECO:0000256" key="1">
    <source>
        <dbReference type="ARBA" id="ARBA00004477"/>
    </source>
</evidence>
<feature type="region of interest" description="Disordered" evidence="7">
    <location>
        <begin position="78"/>
        <end position="115"/>
    </location>
</feature>
<keyword evidence="4" id="KW-0256">Endoplasmic reticulum</keyword>
<evidence type="ECO:0000256" key="3">
    <source>
        <dbReference type="ARBA" id="ARBA00022692"/>
    </source>
</evidence>
<evidence type="ECO:0000256" key="5">
    <source>
        <dbReference type="ARBA" id="ARBA00022989"/>
    </source>
</evidence>
<dbReference type="GO" id="GO:0016126">
    <property type="term" value="P:sterol biosynthetic process"/>
    <property type="evidence" value="ECO:0007669"/>
    <property type="project" value="TreeGrafter"/>
</dbReference>
<accession>A0A9P4TY24</accession>
<organism evidence="9 10">
    <name type="scientific">Tothia fuscella</name>
    <dbReference type="NCBI Taxonomy" id="1048955"/>
    <lineage>
        <taxon>Eukaryota</taxon>
        <taxon>Fungi</taxon>
        <taxon>Dikarya</taxon>
        <taxon>Ascomycota</taxon>
        <taxon>Pezizomycotina</taxon>
        <taxon>Dothideomycetes</taxon>
        <taxon>Pleosporomycetidae</taxon>
        <taxon>Venturiales</taxon>
        <taxon>Cylindrosympodiaceae</taxon>
        <taxon>Tothia</taxon>
    </lineage>
</organism>
<dbReference type="GO" id="GO:0005789">
    <property type="term" value="C:endoplasmic reticulum membrane"/>
    <property type="evidence" value="ECO:0007669"/>
    <property type="project" value="UniProtKB-SubCell"/>
</dbReference>
<comment type="caution">
    <text evidence="9">The sequence shown here is derived from an EMBL/GenBank/DDBJ whole genome shotgun (WGS) entry which is preliminary data.</text>
</comment>
<evidence type="ECO:0000256" key="6">
    <source>
        <dbReference type="ARBA" id="ARBA00023136"/>
    </source>
</evidence>
<keyword evidence="3 8" id="KW-0812">Transmembrane</keyword>
<evidence type="ECO:0000256" key="2">
    <source>
        <dbReference type="ARBA" id="ARBA00007475"/>
    </source>
</evidence>
<dbReference type="Pfam" id="PF07281">
    <property type="entry name" value="INSIG"/>
    <property type="match status" value="1"/>
</dbReference>
<feature type="compositionally biased region" description="Low complexity" evidence="7">
    <location>
        <begin position="16"/>
        <end position="34"/>
    </location>
</feature>
<protein>
    <submittedName>
        <fullName evidence="9">Uncharacterized protein</fullName>
    </submittedName>
</protein>
<dbReference type="PANTHER" id="PTHR15301:SF3">
    <property type="entry name" value="PROTEIN NSG1-RELATED"/>
    <property type="match status" value="1"/>
</dbReference>
<feature type="transmembrane region" description="Helical" evidence="8">
    <location>
        <begin position="258"/>
        <end position="275"/>
    </location>
</feature>
<proteinExistence type="inferred from homology"/>
<feature type="transmembrane region" description="Helical" evidence="8">
    <location>
        <begin position="348"/>
        <end position="371"/>
    </location>
</feature>
<sequence length="376" mass="40647">MDSADSPPLLRPLPRRPFQNRGNSSNASSEAATSHPPTPRLPNSTEEDPKNGDISRTRSIINLTSSTLFGIYAPSSFQESSAPATPWGTGAETPIRNGSMDGFPSPRGGPRGSELEARLLGNQGLEKRAGSPSSGHAPKSLPWTLLLGAMRVSVLFGFGLAFGAIIAHLHDNRHLAPVQVEGLNRESWRYLAFWGICGVVLGNLLPWVDVVWGTAECEASSIKPRGLNGVEWNDVVRSVGAFVGIAFAIRKLPWSSPLQLSLTLALANPFLWYLLDRTTAGFTLSTLIGLLGTSITLAINPALIPAPTDTYTSSNQTEPLAFNLQQARTLPEVQDALGGLFSYERVGVVIWMASVFFWSCICFGSIGRLLVRERRR</sequence>
<keyword evidence="6 8" id="KW-0472">Membrane</keyword>
<evidence type="ECO:0000256" key="7">
    <source>
        <dbReference type="SAM" id="MobiDB-lite"/>
    </source>
</evidence>
<dbReference type="Proteomes" id="UP000800235">
    <property type="component" value="Unassembled WGS sequence"/>
</dbReference>
<evidence type="ECO:0000313" key="9">
    <source>
        <dbReference type="EMBL" id="KAF2429861.1"/>
    </source>
</evidence>
<name>A0A9P4TY24_9PEZI</name>
<evidence type="ECO:0000256" key="4">
    <source>
        <dbReference type="ARBA" id="ARBA00022824"/>
    </source>
</evidence>
<dbReference type="EMBL" id="MU007043">
    <property type="protein sequence ID" value="KAF2429861.1"/>
    <property type="molecule type" value="Genomic_DNA"/>
</dbReference>
<dbReference type="PANTHER" id="PTHR15301">
    <property type="entry name" value="INSULIN-INDUCED GENE 1"/>
    <property type="match status" value="1"/>
</dbReference>
<feature type="region of interest" description="Disordered" evidence="7">
    <location>
        <begin position="1"/>
        <end position="55"/>
    </location>
</feature>
<dbReference type="AlphaFoldDB" id="A0A9P4TY24"/>
<dbReference type="OrthoDB" id="205546at2759"/>
<comment type="similarity">
    <text evidence="2">Belongs to the INSIG family.</text>
</comment>
<keyword evidence="5 8" id="KW-1133">Transmembrane helix</keyword>
<dbReference type="InterPro" id="IPR025929">
    <property type="entry name" value="INSIG_fam"/>
</dbReference>
<feature type="transmembrane region" description="Helical" evidence="8">
    <location>
        <begin position="143"/>
        <end position="169"/>
    </location>
</feature>
<feature type="transmembrane region" description="Helical" evidence="8">
    <location>
        <begin position="282"/>
        <end position="304"/>
    </location>
</feature>
<keyword evidence="10" id="KW-1185">Reference proteome</keyword>
<evidence type="ECO:0000256" key="8">
    <source>
        <dbReference type="SAM" id="Phobius"/>
    </source>
</evidence>
<gene>
    <name evidence="9" type="ORF">EJ08DRAFT_679592</name>
</gene>
<reference evidence="9" key="1">
    <citation type="journal article" date="2020" name="Stud. Mycol.">
        <title>101 Dothideomycetes genomes: a test case for predicting lifestyles and emergence of pathogens.</title>
        <authorList>
            <person name="Haridas S."/>
            <person name="Albert R."/>
            <person name="Binder M."/>
            <person name="Bloem J."/>
            <person name="Labutti K."/>
            <person name="Salamov A."/>
            <person name="Andreopoulos B."/>
            <person name="Baker S."/>
            <person name="Barry K."/>
            <person name="Bills G."/>
            <person name="Bluhm B."/>
            <person name="Cannon C."/>
            <person name="Castanera R."/>
            <person name="Culley D."/>
            <person name="Daum C."/>
            <person name="Ezra D."/>
            <person name="Gonzalez J."/>
            <person name="Henrissat B."/>
            <person name="Kuo A."/>
            <person name="Liang C."/>
            <person name="Lipzen A."/>
            <person name="Lutzoni F."/>
            <person name="Magnuson J."/>
            <person name="Mondo S."/>
            <person name="Nolan M."/>
            <person name="Ohm R."/>
            <person name="Pangilinan J."/>
            <person name="Park H.-J."/>
            <person name="Ramirez L."/>
            <person name="Alfaro M."/>
            <person name="Sun H."/>
            <person name="Tritt A."/>
            <person name="Yoshinaga Y."/>
            <person name="Zwiers L.-H."/>
            <person name="Turgeon B."/>
            <person name="Goodwin S."/>
            <person name="Spatafora J."/>
            <person name="Crous P."/>
            <person name="Grigoriev I."/>
        </authorList>
    </citation>
    <scope>NUCLEOTIDE SEQUENCE</scope>
    <source>
        <strain evidence="9">CBS 130266</strain>
    </source>
</reference>
<evidence type="ECO:0000313" key="10">
    <source>
        <dbReference type="Proteomes" id="UP000800235"/>
    </source>
</evidence>